<name>Q8FM84_COREF</name>
<dbReference type="KEGG" id="cef:CE2623"/>
<evidence type="ECO:0000313" key="2">
    <source>
        <dbReference type="Proteomes" id="UP000001409"/>
    </source>
</evidence>
<dbReference type="STRING" id="196164.gene:10743070"/>
<proteinExistence type="predicted"/>
<keyword evidence="2" id="KW-1185">Reference proteome</keyword>
<dbReference type="HOGENOM" id="CLU_2568037_0_0_11"/>
<dbReference type="Proteomes" id="UP000001409">
    <property type="component" value="Chromosome"/>
</dbReference>
<dbReference type="EMBL" id="BA000035">
    <property type="protein sequence ID" value="BAC19433.1"/>
    <property type="molecule type" value="Genomic_DNA"/>
</dbReference>
<evidence type="ECO:0000313" key="1">
    <source>
        <dbReference type="EMBL" id="BAC19433.1"/>
    </source>
</evidence>
<organism evidence="1 2">
    <name type="scientific">Corynebacterium efficiens (strain DSM 44549 / YS-314 / AJ 12310 / JCM 11189 / NBRC 100395)</name>
    <dbReference type="NCBI Taxonomy" id="196164"/>
    <lineage>
        <taxon>Bacteria</taxon>
        <taxon>Bacillati</taxon>
        <taxon>Actinomycetota</taxon>
        <taxon>Actinomycetes</taxon>
        <taxon>Mycobacteriales</taxon>
        <taxon>Corynebacteriaceae</taxon>
        <taxon>Corynebacterium</taxon>
    </lineage>
</organism>
<reference evidence="1 2" key="1">
    <citation type="journal article" date="2003" name="Genome Res.">
        <title>Comparative complete genome sequence analysis of the amino acid replacements responsible for the thermostability of Corynebacterium efficiens.</title>
        <authorList>
            <person name="Nishio Y."/>
            <person name="Nakamura Y."/>
            <person name="Kawarabayasi Y."/>
            <person name="Usuda Y."/>
            <person name="Kimura E."/>
            <person name="Sugimoto S."/>
            <person name="Matsui K."/>
            <person name="Yamagishi A."/>
            <person name="Kikuchi H."/>
            <person name="Ikeo K."/>
            <person name="Gojobori T."/>
        </authorList>
    </citation>
    <scope>NUCLEOTIDE SEQUENCE [LARGE SCALE GENOMIC DNA]</scope>
    <source>
        <strain evidence="2">DSM 44549 / YS-314 / AJ 12310 / JCM 11189 / NBRC 100395</strain>
    </source>
</reference>
<dbReference type="AlphaFoldDB" id="Q8FM84"/>
<sequence>MTTDFPERLAATTRDLLFPPLTPAGGASRTESALRAADAGWRALLYDAEDTLASSLHSMETLARSFCEVDDTLAGDLGRHL</sequence>
<accession>Q8FM84</accession>
<protein>
    <submittedName>
        <fullName evidence="1">Uncharacterized protein</fullName>
    </submittedName>
</protein>